<protein>
    <submittedName>
        <fullName evidence="1">Uncharacterized protein</fullName>
    </submittedName>
</protein>
<comment type="caution">
    <text evidence="1">The sequence shown here is derived from an EMBL/GenBank/DDBJ whole genome shotgun (WGS) entry which is preliminary data.</text>
</comment>
<dbReference type="EMBL" id="JACJIR010000002">
    <property type="protein sequence ID" value="MBA9082667.1"/>
    <property type="molecule type" value="Genomic_DNA"/>
</dbReference>
<dbReference type="Proteomes" id="UP000548119">
    <property type="component" value="Unassembled WGS sequence"/>
</dbReference>
<gene>
    <name evidence="1" type="ORF">GGR10_000508</name>
</gene>
<sequence length="36" mass="3894">MSQVSKGLVSGQVMGWRVGRQKCGVEKVSEGLTSRQ</sequence>
<proteinExistence type="predicted"/>
<accession>A0ABR6E282</accession>
<reference evidence="1 2" key="1">
    <citation type="submission" date="2020-08" db="EMBL/GenBank/DDBJ databases">
        <title>Genomic Encyclopedia of Type Strains, Phase IV (KMG-IV): sequencing the most valuable type-strain genomes for metagenomic binning, comparative biology and taxonomic classification.</title>
        <authorList>
            <person name="Goeker M."/>
        </authorList>
    </citation>
    <scope>NUCLEOTIDE SEQUENCE [LARGE SCALE GENOMIC DNA]</scope>
    <source>
        <strain evidence="1 2">DSM 21431</strain>
    </source>
</reference>
<keyword evidence="2" id="KW-1185">Reference proteome</keyword>
<name>A0ABR6E282_9HYPH</name>
<evidence type="ECO:0000313" key="1">
    <source>
        <dbReference type="EMBL" id="MBA9082667.1"/>
    </source>
</evidence>
<organism evidence="1 2">
    <name type="scientific">Bartonella chomelii</name>
    <dbReference type="NCBI Taxonomy" id="236402"/>
    <lineage>
        <taxon>Bacteria</taxon>
        <taxon>Pseudomonadati</taxon>
        <taxon>Pseudomonadota</taxon>
        <taxon>Alphaproteobacteria</taxon>
        <taxon>Hyphomicrobiales</taxon>
        <taxon>Bartonellaceae</taxon>
        <taxon>Bartonella</taxon>
    </lineage>
</organism>
<evidence type="ECO:0000313" key="2">
    <source>
        <dbReference type="Proteomes" id="UP000548119"/>
    </source>
</evidence>